<dbReference type="Proteomes" id="UP000194420">
    <property type="component" value="Unassembled WGS sequence"/>
</dbReference>
<keyword evidence="1" id="KW-0645">Protease</keyword>
<dbReference type="InterPro" id="IPR005546">
    <property type="entry name" value="Autotransporte_beta"/>
</dbReference>
<dbReference type="InterPro" id="IPR018114">
    <property type="entry name" value="TRYPSIN_HIS"/>
</dbReference>
<feature type="chain" id="PRO_5012757432" evidence="3">
    <location>
        <begin position="27"/>
        <end position="1173"/>
    </location>
</feature>
<evidence type="ECO:0000259" key="4">
    <source>
        <dbReference type="PROSITE" id="PS50240"/>
    </source>
</evidence>
<dbReference type="PROSITE" id="PS50240">
    <property type="entry name" value="TRYPSIN_DOM"/>
    <property type="match status" value="1"/>
</dbReference>
<protein>
    <submittedName>
        <fullName evidence="6">Uncharacterized protein YhjY, contains autotransporter beta-barrel domain</fullName>
    </submittedName>
</protein>
<dbReference type="GO" id="GO:0019867">
    <property type="term" value="C:outer membrane"/>
    <property type="evidence" value="ECO:0007669"/>
    <property type="project" value="InterPro"/>
</dbReference>
<dbReference type="SUPFAM" id="SSF103515">
    <property type="entry name" value="Autotransporter"/>
    <property type="match status" value="1"/>
</dbReference>
<gene>
    <name evidence="6" type="ORF">SAMN06297468_1852</name>
</gene>
<dbReference type="InterPro" id="IPR006315">
    <property type="entry name" value="OM_autotransptr_brl_dom"/>
</dbReference>
<keyword evidence="1" id="KW-0720">Serine protease</keyword>
<dbReference type="InterPro" id="IPR036709">
    <property type="entry name" value="Autotransporte_beta_dom_sf"/>
</dbReference>
<dbReference type="PANTHER" id="PTHR24260">
    <property type="match status" value="1"/>
</dbReference>
<dbReference type="InterPro" id="IPR051333">
    <property type="entry name" value="CLIP_Serine_Protease"/>
</dbReference>
<dbReference type="InterPro" id="IPR009003">
    <property type="entry name" value="Peptidase_S1_PA"/>
</dbReference>
<dbReference type="Pfam" id="PF03797">
    <property type="entry name" value="Autotransporter"/>
    <property type="match status" value="1"/>
</dbReference>
<dbReference type="PROSITE" id="PS00134">
    <property type="entry name" value="TRYPSIN_HIS"/>
    <property type="match status" value="1"/>
</dbReference>
<dbReference type="GO" id="GO:0006508">
    <property type="term" value="P:proteolysis"/>
    <property type="evidence" value="ECO:0007669"/>
    <property type="project" value="UniProtKB-KW"/>
</dbReference>
<feature type="region of interest" description="Disordered" evidence="2">
    <location>
        <begin position="26"/>
        <end position="50"/>
    </location>
</feature>
<keyword evidence="3" id="KW-0732">Signal</keyword>
<evidence type="ECO:0000256" key="2">
    <source>
        <dbReference type="SAM" id="MobiDB-lite"/>
    </source>
</evidence>
<evidence type="ECO:0000256" key="1">
    <source>
        <dbReference type="RuleBase" id="RU363034"/>
    </source>
</evidence>
<dbReference type="RefSeq" id="WP_086437713.1">
    <property type="nucleotide sequence ID" value="NZ_FXWG01000002.1"/>
</dbReference>
<evidence type="ECO:0000313" key="6">
    <source>
        <dbReference type="EMBL" id="SMQ69665.1"/>
    </source>
</evidence>
<sequence length="1173" mass="122351">MRKWSILNGVGVFAMATALGATPALASTDEGSDVAGEERPAEELNDISPPSMMSGSGSLVGAIAPINTFAGFDVTGFEARFDSPTDFAIPRLAYETIATGSYAEPRIIARDDVGSGGIVDVDNTQPSVVQIFSQRNSDGAIFFNCTGSVINPRTILTAAHCLTASTTRSSEAYGLPETGAERTMLISSGVDSSVRFFEYLGTGANYAEGGVASSTDVVIHASANVGNGALPFPWADIALIAVDTPITDVPPLPLLLTPLTELTHVVQVGYGTFGTANGIQGGGAEGIGFLRRVGENMLGALASSADLVDSVIPALAPSAATLGFESQPYYFTDFDNPNRTQEEIDGCVFTAGGVSCANLAAVRAIDYFADDALPNEVATAGGDSGSPLIVDQLFDFSLAIGVLSGGFDFFGVPEGYGDISFYNPLYPFFEFITENTAYKYVSANEGDGLWSDPTHWTQDLDPGFFIQLEDGTLVNGVPTGPEPGVYETGPALGTIVGIDISEYPDILTAGLPPQGTPNFGENTPDSSVLLGPGSTGFVPQNTDGTPGTAFANPAQYFEVHLSRAGTTSVDMNVEIDKLVIDNRDAEFDLPQTWSFSSLIGVEQFNGTANIDGTLSTPLYTLAGGQITGDGGTIDTMALFNVSGLLNAGGTFSAGTLNIDGDYIQTSGGALLSNYALGSRRDLIADSYNISGTAILDGLLIVTADRRRVRFGDQYTALTAGAIDGDFSEFAFLTFSPILTAEHRIVGNDVIVEFGAKSIKDLLGPSSSLESLGGALDTLRASNFNAFADMFLIVDNATYDTLGSTLLSLAPMSAFNQTFTANSFAQRFTGQISQRTLALRGGSRALGNFSASGSASYAIAGAPPSEVGKLGMFGSASGMYRNASQQSGLLGSGGFDTLGMNVASAGTPLGANAFEQASLTQAGELTVGADMRVSESFSFGIAVSNIRNSQQSSHMLQPQADQSRSVALYVTYEDRGLFADGYAGTSEQRLGADRLSSGDFQPYYDNAVGQSQGQQTFGGLRFGYAVDLAKGIEAGPVVSMDYVRSDIEGYRELGAGRFGLVIADRTYTSLGAKVGAMASVDIVSSEKSAIRAFGSVAYARELGDTQDTVSAHFFGAPDVPFSIANSLDPQWVSVNAGAEMAVGHNLTASLSITSDMGRGLLSNDQGQVTLGWRF</sequence>
<evidence type="ECO:0000256" key="3">
    <source>
        <dbReference type="SAM" id="SignalP"/>
    </source>
</evidence>
<dbReference type="GO" id="GO:0004252">
    <property type="term" value="F:serine-type endopeptidase activity"/>
    <property type="evidence" value="ECO:0007669"/>
    <property type="project" value="InterPro"/>
</dbReference>
<dbReference type="Gene3D" id="2.40.10.10">
    <property type="entry name" value="Trypsin-like serine proteases"/>
    <property type="match status" value="1"/>
</dbReference>
<evidence type="ECO:0000313" key="7">
    <source>
        <dbReference type="Proteomes" id="UP000194420"/>
    </source>
</evidence>
<dbReference type="PROSITE" id="PS51208">
    <property type="entry name" value="AUTOTRANSPORTER"/>
    <property type="match status" value="1"/>
</dbReference>
<dbReference type="SMART" id="SM00869">
    <property type="entry name" value="Autotransporter"/>
    <property type="match status" value="1"/>
</dbReference>
<dbReference type="InterPro" id="IPR043504">
    <property type="entry name" value="Peptidase_S1_PA_chymotrypsin"/>
</dbReference>
<feature type="signal peptide" evidence="3">
    <location>
        <begin position="1"/>
        <end position="26"/>
    </location>
</feature>
<dbReference type="OrthoDB" id="267336at2"/>
<dbReference type="NCBIfam" id="TIGR01414">
    <property type="entry name" value="autotrans_barl"/>
    <property type="match status" value="1"/>
</dbReference>
<keyword evidence="7" id="KW-1185">Reference proteome</keyword>
<organism evidence="6 7">
    <name type="scientific">Altererythrobacter xiamenensis</name>
    <dbReference type="NCBI Taxonomy" id="1316679"/>
    <lineage>
        <taxon>Bacteria</taxon>
        <taxon>Pseudomonadati</taxon>
        <taxon>Pseudomonadota</taxon>
        <taxon>Alphaproteobacteria</taxon>
        <taxon>Sphingomonadales</taxon>
        <taxon>Erythrobacteraceae</taxon>
        <taxon>Altererythrobacter</taxon>
    </lineage>
</organism>
<accession>A0A1Y6F464</accession>
<dbReference type="InterPro" id="IPR033116">
    <property type="entry name" value="TRYPSIN_SER"/>
</dbReference>
<reference evidence="7" key="1">
    <citation type="submission" date="2017-04" db="EMBL/GenBank/DDBJ databases">
        <authorList>
            <person name="Varghese N."/>
            <person name="Submissions S."/>
        </authorList>
    </citation>
    <scope>NUCLEOTIDE SEQUENCE [LARGE SCALE GENOMIC DNA]</scope>
</reference>
<dbReference type="SMART" id="SM00020">
    <property type="entry name" value="Tryp_SPc"/>
    <property type="match status" value="1"/>
</dbReference>
<dbReference type="PROSITE" id="PS00135">
    <property type="entry name" value="TRYPSIN_SER"/>
    <property type="match status" value="1"/>
</dbReference>
<proteinExistence type="predicted"/>
<keyword evidence="1" id="KW-0378">Hydrolase</keyword>
<name>A0A1Y6F464_9SPHN</name>
<evidence type="ECO:0000259" key="5">
    <source>
        <dbReference type="PROSITE" id="PS51208"/>
    </source>
</evidence>
<feature type="domain" description="Peptidase S1" evidence="4">
    <location>
        <begin position="114"/>
        <end position="437"/>
    </location>
</feature>
<dbReference type="InterPro" id="IPR001254">
    <property type="entry name" value="Trypsin_dom"/>
</dbReference>
<feature type="domain" description="Autotransporter" evidence="5">
    <location>
        <begin position="864"/>
        <end position="1173"/>
    </location>
</feature>
<dbReference type="AlphaFoldDB" id="A0A1Y6F464"/>
<dbReference type="PANTHER" id="PTHR24260:SF145">
    <property type="entry name" value="FI17609P1-RELATED"/>
    <property type="match status" value="1"/>
</dbReference>
<dbReference type="Gene3D" id="2.40.128.130">
    <property type="entry name" value="Autotransporter beta-domain"/>
    <property type="match status" value="1"/>
</dbReference>
<dbReference type="Pfam" id="PF00089">
    <property type="entry name" value="Trypsin"/>
    <property type="match status" value="1"/>
</dbReference>
<dbReference type="EMBL" id="FXWG01000002">
    <property type="protein sequence ID" value="SMQ69665.1"/>
    <property type="molecule type" value="Genomic_DNA"/>
</dbReference>
<dbReference type="SUPFAM" id="SSF50494">
    <property type="entry name" value="Trypsin-like serine proteases"/>
    <property type="match status" value="1"/>
</dbReference>